<dbReference type="EMBL" id="JAAGAX010000011">
    <property type="protein sequence ID" value="KAF2299265.1"/>
    <property type="molecule type" value="Genomic_DNA"/>
</dbReference>
<evidence type="ECO:0000313" key="8">
    <source>
        <dbReference type="EMBL" id="KAF2299265.1"/>
    </source>
</evidence>
<dbReference type="GO" id="GO:0003700">
    <property type="term" value="F:DNA-binding transcription factor activity"/>
    <property type="evidence" value="ECO:0007669"/>
    <property type="project" value="InterPro"/>
</dbReference>
<dbReference type="InterPro" id="IPR011598">
    <property type="entry name" value="bHLH_dom"/>
</dbReference>
<dbReference type="PANTHER" id="PTHR46412:SF9">
    <property type="entry name" value="TRANSCRIPTION FACTOR BIM3"/>
    <property type="match status" value="1"/>
</dbReference>
<dbReference type="InterPro" id="IPR044295">
    <property type="entry name" value="BIM1/2/3"/>
</dbReference>
<dbReference type="PROSITE" id="PS50888">
    <property type="entry name" value="BHLH"/>
    <property type="match status" value="1"/>
</dbReference>
<evidence type="ECO:0000313" key="9">
    <source>
        <dbReference type="Proteomes" id="UP000467840"/>
    </source>
</evidence>
<evidence type="ECO:0000256" key="1">
    <source>
        <dbReference type="ARBA" id="ARBA00004123"/>
    </source>
</evidence>
<proteinExistence type="predicted"/>
<dbReference type="AlphaFoldDB" id="A0A6A6LFL6"/>
<feature type="compositionally biased region" description="Basic and acidic residues" evidence="6">
    <location>
        <begin position="84"/>
        <end position="93"/>
    </location>
</feature>
<feature type="region of interest" description="Disordered" evidence="6">
    <location>
        <begin position="68"/>
        <end position="93"/>
    </location>
</feature>
<keyword evidence="2" id="KW-0805">Transcription regulation</keyword>
<dbReference type="GO" id="GO:0046983">
    <property type="term" value="F:protein dimerization activity"/>
    <property type="evidence" value="ECO:0007669"/>
    <property type="project" value="InterPro"/>
</dbReference>
<evidence type="ECO:0000256" key="2">
    <source>
        <dbReference type="ARBA" id="ARBA00023015"/>
    </source>
</evidence>
<dbReference type="SMART" id="SM00353">
    <property type="entry name" value="HLH"/>
    <property type="match status" value="1"/>
</dbReference>
<evidence type="ECO:0000256" key="4">
    <source>
        <dbReference type="ARBA" id="ARBA00023163"/>
    </source>
</evidence>
<accession>A0A6A6LFL6</accession>
<evidence type="ECO:0000256" key="5">
    <source>
        <dbReference type="ARBA" id="ARBA00023242"/>
    </source>
</evidence>
<keyword evidence="9" id="KW-1185">Reference proteome</keyword>
<dbReference type="FunFam" id="4.10.280.10:FF:000093">
    <property type="entry name" value="BHLH domain class transcription factor"/>
    <property type="match status" value="1"/>
</dbReference>
<comment type="caution">
    <text evidence="8">The sequence shown here is derived from an EMBL/GenBank/DDBJ whole genome shotgun (WGS) entry which is preliminary data.</text>
</comment>
<sequence>MSGEKNSSWFARFSGRILSCFDEPARTRVSEPNSARSPAPFRPEVAMVAAAQHFSAAHKVRFGDAAKIDGKSSEQKVSTHRSKHSETEQRRRSKINERFQILRDLIPQNDQKRDKASFLLEVIEYIQFLQEKLQMYEGPYQGWSQEPTKLTPWKNHNLPAVMDHSQVLNNGSTHKTTAMLTNVNNSIESVLGTTAVPFNVQVQSNMFAAVGSGGVIAQPVLESVSDAENMAYQHQSQLWQGQPCATECASPNNTLNGQEEPMIETGSISISNTYSQGILDTLTQALRSSGVDLTQTNISVQIDVGKQGNRGAAIVVSSPKDQENLYFNNQVMEQTGVGSRMEDTDRAHKRLRTEKS</sequence>
<evidence type="ECO:0000256" key="6">
    <source>
        <dbReference type="SAM" id="MobiDB-lite"/>
    </source>
</evidence>
<name>A0A6A6LFL6_HEVBR</name>
<keyword evidence="3" id="KW-0238">DNA-binding</keyword>
<dbReference type="Gene3D" id="4.10.280.10">
    <property type="entry name" value="Helix-loop-helix DNA-binding domain"/>
    <property type="match status" value="1"/>
</dbReference>
<keyword evidence="5" id="KW-0539">Nucleus</keyword>
<feature type="compositionally biased region" description="Basic residues" evidence="6">
    <location>
        <begin position="347"/>
        <end position="356"/>
    </location>
</feature>
<dbReference type="GO" id="GO:0005634">
    <property type="term" value="C:nucleus"/>
    <property type="evidence" value="ECO:0007669"/>
    <property type="project" value="UniProtKB-SubCell"/>
</dbReference>
<protein>
    <recommendedName>
        <fullName evidence="7">BHLH domain-containing protein</fullName>
    </recommendedName>
</protein>
<dbReference type="GO" id="GO:0003677">
    <property type="term" value="F:DNA binding"/>
    <property type="evidence" value="ECO:0007669"/>
    <property type="project" value="UniProtKB-KW"/>
</dbReference>
<evidence type="ECO:0000256" key="3">
    <source>
        <dbReference type="ARBA" id="ARBA00023125"/>
    </source>
</evidence>
<comment type="subcellular location">
    <subcellularLocation>
        <location evidence="1">Nucleus</location>
    </subcellularLocation>
</comment>
<dbReference type="CDD" id="cd11453">
    <property type="entry name" value="bHLH_AtBIM_like"/>
    <property type="match status" value="1"/>
</dbReference>
<gene>
    <name evidence="8" type="ORF">GH714_031155</name>
</gene>
<keyword evidence="4" id="KW-0804">Transcription</keyword>
<dbReference type="PANTHER" id="PTHR46412">
    <property type="entry name" value="BES1-INTERACTING MYC-LIKE PROTEIN"/>
    <property type="match status" value="1"/>
</dbReference>
<dbReference type="Proteomes" id="UP000467840">
    <property type="component" value="Chromosome 1"/>
</dbReference>
<organism evidence="8 9">
    <name type="scientific">Hevea brasiliensis</name>
    <name type="common">Para rubber tree</name>
    <name type="synonym">Siphonia brasiliensis</name>
    <dbReference type="NCBI Taxonomy" id="3981"/>
    <lineage>
        <taxon>Eukaryota</taxon>
        <taxon>Viridiplantae</taxon>
        <taxon>Streptophyta</taxon>
        <taxon>Embryophyta</taxon>
        <taxon>Tracheophyta</taxon>
        <taxon>Spermatophyta</taxon>
        <taxon>Magnoliopsida</taxon>
        <taxon>eudicotyledons</taxon>
        <taxon>Gunneridae</taxon>
        <taxon>Pentapetalae</taxon>
        <taxon>rosids</taxon>
        <taxon>fabids</taxon>
        <taxon>Malpighiales</taxon>
        <taxon>Euphorbiaceae</taxon>
        <taxon>Crotonoideae</taxon>
        <taxon>Micrandreae</taxon>
        <taxon>Hevea</taxon>
    </lineage>
</organism>
<dbReference type="SUPFAM" id="SSF47459">
    <property type="entry name" value="HLH, helix-loop-helix DNA-binding domain"/>
    <property type="match status" value="1"/>
</dbReference>
<reference evidence="8 9" key="1">
    <citation type="journal article" date="2020" name="Mol. Plant">
        <title>The Chromosome-Based Rubber Tree Genome Provides New Insights into Spurge Genome Evolution and Rubber Biosynthesis.</title>
        <authorList>
            <person name="Liu J."/>
            <person name="Shi C."/>
            <person name="Shi C.C."/>
            <person name="Li W."/>
            <person name="Zhang Q.J."/>
            <person name="Zhang Y."/>
            <person name="Li K."/>
            <person name="Lu H.F."/>
            <person name="Shi C."/>
            <person name="Zhu S.T."/>
            <person name="Xiao Z.Y."/>
            <person name="Nan H."/>
            <person name="Yue Y."/>
            <person name="Zhu X.G."/>
            <person name="Wu Y."/>
            <person name="Hong X.N."/>
            <person name="Fan G.Y."/>
            <person name="Tong Y."/>
            <person name="Zhang D."/>
            <person name="Mao C.L."/>
            <person name="Liu Y.L."/>
            <person name="Hao S.J."/>
            <person name="Liu W.Q."/>
            <person name="Lv M.Q."/>
            <person name="Zhang H.B."/>
            <person name="Liu Y."/>
            <person name="Hu-Tang G.R."/>
            <person name="Wang J.P."/>
            <person name="Wang J.H."/>
            <person name="Sun Y.H."/>
            <person name="Ni S.B."/>
            <person name="Chen W.B."/>
            <person name="Zhang X.C."/>
            <person name="Jiao Y.N."/>
            <person name="Eichler E.E."/>
            <person name="Li G.H."/>
            <person name="Liu X."/>
            <person name="Gao L.Z."/>
        </authorList>
    </citation>
    <scope>NUCLEOTIDE SEQUENCE [LARGE SCALE GENOMIC DNA]</scope>
    <source>
        <strain evidence="9">cv. GT1</strain>
        <tissue evidence="8">Leaf</tissue>
    </source>
</reference>
<evidence type="ECO:0000259" key="7">
    <source>
        <dbReference type="PROSITE" id="PS50888"/>
    </source>
</evidence>
<feature type="domain" description="BHLH" evidence="7">
    <location>
        <begin position="79"/>
        <end position="129"/>
    </location>
</feature>
<dbReference type="InterPro" id="IPR036638">
    <property type="entry name" value="HLH_DNA-bd_sf"/>
</dbReference>
<dbReference type="GO" id="GO:0006351">
    <property type="term" value="P:DNA-templated transcription"/>
    <property type="evidence" value="ECO:0007669"/>
    <property type="project" value="InterPro"/>
</dbReference>
<dbReference type="Pfam" id="PF00010">
    <property type="entry name" value="HLH"/>
    <property type="match status" value="1"/>
</dbReference>
<feature type="region of interest" description="Disordered" evidence="6">
    <location>
        <begin position="336"/>
        <end position="356"/>
    </location>
</feature>